<feature type="region of interest" description="Disordered" evidence="1">
    <location>
        <begin position="163"/>
        <end position="198"/>
    </location>
</feature>
<feature type="region of interest" description="Disordered" evidence="1">
    <location>
        <begin position="1"/>
        <end position="22"/>
    </location>
</feature>
<dbReference type="Pfam" id="PF17734">
    <property type="entry name" value="Spt46"/>
    <property type="match status" value="1"/>
</dbReference>
<organism evidence="2 3">
    <name type="scientific">Equus przewalskii</name>
    <name type="common">Przewalski's horse</name>
    <name type="synonym">Equus caballus przewalskii</name>
    <dbReference type="NCBI Taxonomy" id="9798"/>
    <lineage>
        <taxon>Eukaryota</taxon>
        <taxon>Metazoa</taxon>
        <taxon>Chordata</taxon>
        <taxon>Craniata</taxon>
        <taxon>Vertebrata</taxon>
        <taxon>Euteleostomi</taxon>
        <taxon>Mammalia</taxon>
        <taxon>Eutheria</taxon>
        <taxon>Laurasiatheria</taxon>
        <taxon>Perissodactyla</taxon>
        <taxon>Equidae</taxon>
        <taxon>Equus</taxon>
    </lineage>
</organism>
<evidence type="ECO:0000256" key="1">
    <source>
        <dbReference type="SAM" id="MobiDB-lite"/>
    </source>
</evidence>
<keyword evidence="2" id="KW-1185">Reference proteome</keyword>
<evidence type="ECO:0008006" key="4">
    <source>
        <dbReference type="Google" id="ProtNLM"/>
    </source>
</evidence>
<protein>
    <recommendedName>
        <fullName evidence="4">Protein FAM170A</fullName>
    </recommendedName>
</protein>
<dbReference type="PANTHER" id="PTHR33517:SF5">
    <property type="entry name" value="FAMILY WITH SEQUENCE SIMILARITY 170 MEMBER A"/>
    <property type="match status" value="1"/>
</dbReference>
<dbReference type="PANTHER" id="PTHR33517">
    <property type="entry name" value="PROTEIN FAM170B-RELATED"/>
    <property type="match status" value="1"/>
</dbReference>
<dbReference type="GeneID" id="139075117"/>
<sequence>MKRKQKRKPLEDAYIPQSANKTKKTLRLQEYALQPRHDRVVPTQDQEAKDSSSEYFPGISSVDKLAGAGISNFNQYNPQFGYSLENNNMVREARDRSSESEYFSCYSSFSNFYNVSNTEILKKEKETPQPALIPQQEENKLSILQYLYSLFFANKNTQVLDSVEDDEQPGPSGLPQRTLPRAKDSDSDDATSVSSSGISNFNKCNPQFGHSLENNNTVCEARDRSSESEYFSCYSSLSNFYNISPAGFWNTQEDASQPGPCEVVPLLSPKTGEKSSASEYFSCATSAGKLLAANEDGVSQVQKSVSSLGYSLVSLSQNRQQWESPFPPPLDNNNKPPVRVIEETITKIYYIAVPRKRSTAVLDTEERLDPPKKEEMSFPEEIHTPVSLSPVVTKELPTESETNFAGEAQEKEEDAGTSAEPTAPGECSSANVPEPPVAVDNDFKCMGCCRIFPSLEVLQKHVEHGIEQGFSCHAFHLAMAFLQSKKNKKKKKKKIKKTTSTFQ</sequence>
<name>A0ABM4KBK5_EQUPR</name>
<dbReference type="RefSeq" id="XP_070425574.1">
    <property type="nucleotide sequence ID" value="XM_070569473.1"/>
</dbReference>
<evidence type="ECO:0000313" key="2">
    <source>
        <dbReference type="Proteomes" id="UP001652662"/>
    </source>
</evidence>
<reference evidence="3" key="1">
    <citation type="submission" date="2025-08" db="UniProtKB">
        <authorList>
            <consortium name="RefSeq"/>
        </authorList>
    </citation>
    <scope>IDENTIFICATION</scope>
    <source>
        <tissue evidence="3">Blood</tissue>
    </source>
</reference>
<feature type="region of interest" description="Disordered" evidence="1">
    <location>
        <begin position="388"/>
        <end position="433"/>
    </location>
</feature>
<evidence type="ECO:0000313" key="3">
    <source>
        <dbReference type="RefSeq" id="XP_070425574.1"/>
    </source>
</evidence>
<dbReference type="Proteomes" id="UP001652662">
    <property type="component" value="Chromosome 13"/>
</dbReference>
<gene>
    <name evidence="3" type="primary">LOC139075117</name>
</gene>
<accession>A0ABM4KBK5</accession>
<proteinExistence type="predicted"/>
<dbReference type="InterPro" id="IPR040879">
    <property type="entry name" value="Spt46-like"/>
</dbReference>